<dbReference type="EC" id="1.14.-.-" evidence="2"/>
<dbReference type="EMBL" id="JBHTLT010000029">
    <property type="protein sequence ID" value="MFD1204718.1"/>
    <property type="molecule type" value="Genomic_DNA"/>
</dbReference>
<proteinExistence type="predicted"/>
<reference evidence="3" key="1">
    <citation type="journal article" date="2019" name="Int. J. Syst. Evol. Microbiol.">
        <title>The Global Catalogue of Microorganisms (GCM) 10K type strain sequencing project: providing services to taxonomists for standard genome sequencing and annotation.</title>
        <authorList>
            <consortium name="The Broad Institute Genomics Platform"/>
            <consortium name="The Broad Institute Genome Sequencing Center for Infectious Disease"/>
            <person name="Wu L."/>
            <person name="Ma J."/>
        </authorList>
    </citation>
    <scope>NUCLEOTIDE SEQUENCE [LARGE SCALE GENOMIC DNA]</scope>
    <source>
        <strain evidence="3">CCUG 53915</strain>
    </source>
</reference>
<dbReference type="Gene3D" id="3.30.70.100">
    <property type="match status" value="1"/>
</dbReference>
<dbReference type="InterPro" id="IPR007138">
    <property type="entry name" value="ABM_dom"/>
</dbReference>
<evidence type="ECO:0000313" key="3">
    <source>
        <dbReference type="Proteomes" id="UP001597231"/>
    </source>
</evidence>
<dbReference type="Proteomes" id="UP001597231">
    <property type="component" value="Unassembled WGS sequence"/>
</dbReference>
<keyword evidence="3" id="KW-1185">Reference proteome</keyword>
<dbReference type="PANTHER" id="PTHR34474">
    <property type="entry name" value="SIGNAL TRANSDUCTION PROTEIN TRAP"/>
    <property type="match status" value="1"/>
</dbReference>
<keyword evidence="2" id="KW-0503">Monooxygenase</keyword>
<evidence type="ECO:0000259" key="1">
    <source>
        <dbReference type="PROSITE" id="PS51725"/>
    </source>
</evidence>
<gene>
    <name evidence="2" type="ORF">ACFQ38_06275</name>
</gene>
<evidence type="ECO:0000313" key="2">
    <source>
        <dbReference type="EMBL" id="MFD1204718.1"/>
    </source>
</evidence>
<comment type="caution">
    <text evidence="2">The sequence shown here is derived from an EMBL/GenBank/DDBJ whole genome shotgun (WGS) entry which is preliminary data.</text>
</comment>
<dbReference type="GO" id="GO:0004497">
    <property type="term" value="F:monooxygenase activity"/>
    <property type="evidence" value="ECO:0007669"/>
    <property type="project" value="UniProtKB-KW"/>
</dbReference>
<dbReference type="Pfam" id="PF03992">
    <property type="entry name" value="ABM"/>
    <property type="match status" value="1"/>
</dbReference>
<keyword evidence="2" id="KW-0560">Oxidoreductase</keyword>
<dbReference type="InterPro" id="IPR011008">
    <property type="entry name" value="Dimeric_a/b-barrel"/>
</dbReference>
<dbReference type="InterPro" id="IPR050404">
    <property type="entry name" value="Heme-degrading_MO"/>
</dbReference>
<protein>
    <submittedName>
        <fullName evidence="2">Antibiotic biosynthesis monooxygenase family protein</fullName>
        <ecNumber evidence="2">1.14.-.-</ecNumber>
    </submittedName>
</protein>
<dbReference type="PANTHER" id="PTHR34474:SF2">
    <property type="entry name" value="SIGNAL TRANSDUCTION PROTEIN TRAP"/>
    <property type="match status" value="1"/>
</dbReference>
<accession>A0ABW3TW53</accession>
<name>A0ABW3TW53_9BACL</name>
<feature type="domain" description="ABM" evidence="1">
    <location>
        <begin position="67"/>
        <end position="155"/>
    </location>
</feature>
<organism evidence="2 3">
    <name type="scientific">Sporosarcina contaminans</name>
    <dbReference type="NCBI Taxonomy" id="633403"/>
    <lineage>
        <taxon>Bacteria</taxon>
        <taxon>Bacillati</taxon>
        <taxon>Bacillota</taxon>
        <taxon>Bacilli</taxon>
        <taxon>Bacillales</taxon>
        <taxon>Caryophanaceae</taxon>
        <taxon>Sporosarcina</taxon>
    </lineage>
</organism>
<dbReference type="PROSITE" id="PS51725">
    <property type="entry name" value="ABM"/>
    <property type="match status" value="1"/>
</dbReference>
<sequence length="171" mass="19958">MMNIYMTTGTRSFMDTVREKHSKEQIIMMHGEGHTLLLHETEGKSVFQSPRKYEVISSSGQLEHEGFFVFNNIPVSDEGRPVFEHRFSKRAELMDTQPGFVAFRLLRPLESDTYIVLTEWKESSYFDLWKHSAAFKKSHEQLNTKEYADNTTHIFTSASYITTYVAKEDDE</sequence>
<dbReference type="SUPFAM" id="SSF54909">
    <property type="entry name" value="Dimeric alpha+beta barrel"/>
    <property type="match status" value="1"/>
</dbReference>